<dbReference type="PANTHER" id="PTHR23108:SF0">
    <property type="entry name" value="METHYLTRANSFERASE-LIKE PROTEIN 22"/>
    <property type="match status" value="1"/>
</dbReference>
<gene>
    <name evidence="1" type="ORF">g.4468</name>
</gene>
<dbReference type="AlphaFoldDB" id="A0A1B6DVF9"/>
<sequence>MSTQEMFIQSEIYSEIETALQALPVLCKSNVATSFKFKSPDIINGTTGVSSSEHETSDFGGCIKIEHSASTSIKLVGLQIWRGALLLADFILHFGNIHFKDKIVLELGAGVGLTSIVAAMFAQEVISTDLDIGAVLDLLRSNFKTNAHYIKCMISVLSLDFFNLDWSEELNLKIKQTEIVLAADVIYDNDLSKGFVKTLSKILSIPPRKTIYICLEKRFV</sequence>
<dbReference type="EMBL" id="GEDC01007634">
    <property type="protein sequence ID" value="JAS29664.1"/>
    <property type="molecule type" value="Transcribed_RNA"/>
</dbReference>
<evidence type="ECO:0000313" key="1">
    <source>
        <dbReference type="EMBL" id="JAS29664.1"/>
    </source>
</evidence>
<dbReference type="Pfam" id="PF10294">
    <property type="entry name" value="Methyltransf_16"/>
    <property type="match status" value="1"/>
</dbReference>
<dbReference type="InterPro" id="IPR038899">
    <property type="entry name" value="METTL22"/>
</dbReference>
<accession>A0A1B6DVF9</accession>
<feature type="non-terminal residue" evidence="1">
    <location>
        <position position="220"/>
    </location>
</feature>
<dbReference type="InterPro" id="IPR029063">
    <property type="entry name" value="SAM-dependent_MTases_sf"/>
</dbReference>
<dbReference type="PANTHER" id="PTHR23108">
    <property type="entry name" value="METHYLTRANSFERASE-RELATED"/>
    <property type="match status" value="1"/>
</dbReference>
<dbReference type="GO" id="GO:0005634">
    <property type="term" value="C:nucleus"/>
    <property type="evidence" value="ECO:0007669"/>
    <property type="project" value="TreeGrafter"/>
</dbReference>
<organism evidence="1">
    <name type="scientific">Clastoptera arizonana</name>
    <name type="common">Arizona spittle bug</name>
    <dbReference type="NCBI Taxonomy" id="38151"/>
    <lineage>
        <taxon>Eukaryota</taxon>
        <taxon>Metazoa</taxon>
        <taxon>Ecdysozoa</taxon>
        <taxon>Arthropoda</taxon>
        <taxon>Hexapoda</taxon>
        <taxon>Insecta</taxon>
        <taxon>Pterygota</taxon>
        <taxon>Neoptera</taxon>
        <taxon>Paraneoptera</taxon>
        <taxon>Hemiptera</taxon>
        <taxon>Auchenorrhyncha</taxon>
        <taxon>Cercopoidea</taxon>
        <taxon>Clastopteridae</taxon>
        <taxon>Clastoptera</taxon>
    </lineage>
</organism>
<proteinExistence type="predicted"/>
<dbReference type="GO" id="GO:0008276">
    <property type="term" value="F:protein methyltransferase activity"/>
    <property type="evidence" value="ECO:0007669"/>
    <property type="project" value="InterPro"/>
</dbReference>
<reference evidence="1" key="1">
    <citation type="submission" date="2015-12" db="EMBL/GenBank/DDBJ databases">
        <title>De novo transcriptome assembly of four potential Pierce s Disease insect vectors from Arizona vineyards.</title>
        <authorList>
            <person name="Tassone E.E."/>
        </authorList>
    </citation>
    <scope>NUCLEOTIDE SEQUENCE</scope>
</reference>
<dbReference type="Gene3D" id="3.40.50.150">
    <property type="entry name" value="Vaccinia Virus protein VP39"/>
    <property type="match status" value="1"/>
</dbReference>
<evidence type="ECO:0008006" key="2">
    <source>
        <dbReference type="Google" id="ProtNLM"/>
    </source>
</evidence>
<protein>
    <recommendedName>
        <fullName evidence="2">Methyltransferase-like protein 22</fullName>
    </recommendedName>
</protein>
<dbReference type="InterPro" id="IPR019410">
    <property type="entry name" value="Methyltransf_16"/>
</dbReference>
<dbReference type="SUPFAM" id="SSF53335">
    <property type="entry name" value="S-adenosyl-L-methionine-dependent methyltransferases"/>
    <property type="match status" value="1"/>
</dbReference>
<name>A0A1B6DVF9_9HEMI</name>